<keyword evidence="7" id="KW-1185">Reference proteome</keyword>
<dbReference type="AlphaFoldDB" id="A0A367KUJ0"/>
<comment type="subcellular location">
    <subcellularLocation>
        <location evidence="4">Peroxisome membrane</location>
    </subcellularLocation>
</comment>
<keyword evidence="2" id="KW-0472">Membrane</keyword>
<dbReference type="STRING" id="4846.A0A367KUJ0"/>
<feature type="coiled-coil region" evidence="5">
    <location>
        <begin position="163"/>
        <end position="190"/>
    </location>
</feature>
<proteinExistence type="predicted"/>
<accession>A0A367KUJ0</accession>
<keyword evidence="3" id="KW-0576">Peroxisome</keyword>
<dbReference type="Pfam" id="PF05648">
    <property type="entry name" value="PEX11"/>
    <property type="match status" value="1"/>
</dbReference>
<evidence type="ECO:0000313" key="7">
    <source>
        <dbReference type="Proteomes" id="UP000253551"/>
    </source>
</evidence>
<dbReference type="Proteomes" id="UP000253551">
    <property type="component" value="Unassembled WGS sequence"/>
</dbReference>
<dbReference type="EMBL" id="PJQM01000294">
    <property type="protein sequence ID" value="RCI05827.1"/>
    <property type="molecule type" value="Genomic_DNA"/>
</dbReference>
<evidence type="ECO:0000256" key="5">
    <source>
        <dbReference type="SAM" id="Coils"/>
    </source>
</evidence>
<evidence type="ECO:0000256" key="2">
    <source>
        <dbReference type="ARBA" id="ARBA00023136"/>
    </source>
</evidence>
<reference evidence="6 7" key="1">
    <citation type="journal article" date="2018" name="G3 (Bethesda)">
        <title>Phylogenetic and Phylogenomic Definition of Rhizopus Species.</title>
        <authorList>
            <person name="Gryganskyi A.P."/>
            <person name="Golan J."/>
            <person name="Dolatabadi S."/>
            <person name="Mondo S."/>
            <person name="Robb S."/>
            <person name="Idnurm A."/>
            <person name="Muszewska A."/>
            <person name="Steczkiewicz K."/>
            <person name="Masonjones S."/>
            <person name="Liao H.L."/>
            <person name="Gajdeczka M.T."/>
            <person name="Anike F."/>
            <person name="Vuek A."/>
            <person name="Anishchenko I.M."/>
            <person name="Voigt K."/>
            <person name="de Hoog G.S."/>
            <person name="Smith M.E."/>
            <person name="Heitman J."/>
            <person name="Vilgalys R."/>
            <person name="Stajich J.E."/>
        </authorList>
    </citation>
    <scope>NUCLEOTIDE SEQUENCE [LARGE SCALE GENOMIC DNA]</scope>
    <source>
        <strain evidence="6 7">LSU 92-RS-03</strain>
    </source>
</reference>
<sequence length="243" mass="27901">MVLTHQHVDAFNRYLNTTVGREKLCRLVQYFARFYAFYLFRNGAPKETVQRWVDLKTHLGNGRKFFRLLKPVEFAQTGVKSLTIKDEVLRYTTVAKQVGMFFYYMSEVFVLSNSINFYKISNIKQITEFGQKCWFFAIAASLLSGLYKSKQLKVREHMLEKSRKAIVNTEEKSEAQIAELKAQEKALAQDKYNTRYAFIQDAVDIVIPSAGLGYLKVDEGIVGLAGMITSALAMNTQWKKLNG</sequence>
<comment type="caution">
    <text evidence="6">The sequence shown here is derived from an EMBL/GenBank/DDBJ whole genome shotgun (WGS) entry which is preliminary data.</text>
</comment>
<keyword evidence="5" id="KW-0175">Coiled coil</keyword>
<organism evidence="6 7">
    <name type="scientific">Rhizopus stolonifer</name>
    <name type="common">Rhizopus nigricans</name>
    <dbReference type="NCBI Taxonomy" id="4846"/>
    <lineage>
        <taxon>Eukaryota</taxon>
        <taxon>Fungi</taxon>
        <taxon>Fungi incertae sedis</taxon>
        <taxon>Mucoromycota</taxon>
        <taxon>Mucoromycotina</taxon>
        <taxon>Mucoromycetes</taxon>
        <taxon>Mucorales</taxon>
        <taxon>Mucorineae</taxon>
        <taxon>Rhizopodaceae</taxon>
        <taxon>Rhizopus</taxon>
    </lineage>
</organism>
<dbReference type="PANTHER" id="PTHR12652:SF50">
    <property type="entry name" value="PEROXIN 11"/>
    <property type="match status" value="1"/>
</dbReference>
<dbReference type="PANTHER" id="PTHR12652">
    <property type="entry name" value="PEROXISOMAL BIOGENESIS FACTOR 11"/>
    <property type="match status" value="1"/>
</dbReference>
<name>A0A367KUJ0_RHIST</name>
<dbReference type="GO" id="GO:0016559">
    <property type="term" value="P:peroxisome fission"/>
    <property type="evidence" value="ECO:0007669"/>
    <property type="project" value="InterPro"/>
</dbReference>
<dbReference type="OrthoDB" id="411017at2759"/>
<evidence type="ECO:0000256" key="4">
    <source>
        <dbReference type="ARBA" id="ARBA00046271"/>
    </source>
</evidence>
<evidence type="ECO:0000313" key="6">
    <source>
        <dbReference type="EMBL" id="RCI05827.1"/>
    </source>
</evidence>
<keyword evidence="1" id="KW-0962">Peroxisome biogenesis</keyword>
<dbReference type="GO" id="GO:0005778">
    <property type="term" value="C:peroxisomal membrane"/>
    <property type="evidence" value="ECO:0007669"/>
    <property type="project" value="UniProtKB-SubCell"/>
</dbReference>
<dbReference type="InterPro" id="IPR008733">
    <property type="entry name" value="PEX11"/>
</dbReference>
<evidence type="ECO:0000256" key="3">
    <source>
        <dbReference type="ARBA" id="ARBA00023140"/>
    </source>
</evidence>
<protein>
    <submittedName>
        <fullName evidence="6">Peroxisomal membrane protein PMP27</fullName>
    </submittedName>
</protein>
<gene>
    <name evidence="6" type="primary">PEX11_2</name>
    <name evidence="6" type="ORF">CU098_013533</name>
</gene>
<evidence type="ECO:0000256" key="1">
    <source>
        <dbReference type="ARBA" id="ARBA00022593"/>
    </source>
</evidence>